<feature type="transmembrane region" description="Helical" evidence="5">
    <location>
        <begin position="77"/>
        <end position="95"/>
    </location>
</feature>
<dbReference type="Proteomes" id="UP000065641">
    <property type="component" value="Chromosome"/>
</dbReference>
<keyword evidence="8" id="KW-1185">Reference proteome</keyword>
<dbReference type="STRING" id="1249552.PS2015_2123"/>
<dbReference type="RefSeq" id="WP_058022222.1">
    <property type="nucleotide sequence ID" value="NZ_CP013189.1"/>
</dbReference>
<keyword evidence="4 5" id="KW-0472">Membrane</keyword>
<evidence type="ECO:0000256" key="5">
    <source>
        <dbReference type="SAM" id="Phobius"/>
    </source>
</evidence>
<dbReference type="InterPro" id="IPR009915">
    <property type="entry name" value="NnrU_dom"/>
</dbReference>
<keyword evidence="2 5" id="KW-0812">Transmembrane</keyword>
<evidence type="ECO:0000313" key="7">
    <source>
        <dbReference type="EMBL" id="ALO46761.1"/>
    </source>
</evidence>
<reference evidence="7 8" key="1">
    <citation type="submission" date="2015-11" db="EMBL/GenBank/DDBJ databases">
        <authorList>
            <person name="Zhang Y."/>
            <person name="Guo Z."/>
        </authorList>
    </citation>
    <scope>NUCLEOTIDE SEQUENCE [LARGE SCALE GENOMIC DNA]</scope>
    <source>
        <strain evidence="7 8">KCTC 32221</strain>
    </source>
</reference>
<evidence type="ECO:0000256" key="2">
    <source>
        <dbReference type="ARBA" id="ARBA00022692"/>
    </source>
</evidence>
<accession>A0A0S2KEV0</accession>
<feature type="domain" description="NnrU" evidence="6">
    <location>
        <begin position="3"/>
        <end position="190"/>
    </location>
</feature>
<feature type="transmembrane region" description="Helical" evidence="5">
    <location>
        <begin position="115"/>
        <end position="143"/>
    </location>
</feature>
<organism evidence="7 8">
    <name type="scientific">Pseudohongiella spirulinae</name>
    <dbReference type="NCBI Taxonomy" id="1249552"/>
    <lineage>
        <taxon>Bacteria</taxon>
        <taxon>Pseudomonadati</taxon>
        <taxon>Pseudomonadota</taxon>
        <taxon>Gammaproteobacteria</taxon>
        <taxon>Pseudomonadales</taxon>
        <taxon>Pseudohongiellaceae</taxon>
        <taxon>Pseudohongiella</taxon>
    </lineage>
</organism>
<dbReference type="AlphaFoldDB" id="A0A0S2KEV0"/>
<dbReference type="OrthoDB" id="5293641at2"/>
<evidence type="ECO:0000259" key="6">
    <source>
        <dbReference type="Pfam" id="PF07298"/>
    </source>
</evidence>
<comment type="subcellular location">
    <subcellularLocation>
        <location evidence="1">Membrane</location>
        <topology evidence="1">Multi-pass membrane protein</topology>
    </subcellularLocation>
</comment>
<name>A0A0S2KEV0_9GAMM</name>
<feature type="transmembrane region" description="Helical" evidence="5">
    <location>
        <begin position="164"/>
        <end position="188"/>
    </location>
</feature>
<evidence type="ECO:0000256" key="3">
    <source>
        <dbReference type="ARBA" id="ARBA00022989"/>
    </source>
</evidence>
<dbReference type="Pfam" id="PF07298">
    <property type="entry name" value="NnrU"/>
    <property type="match status" value="1"/>
</dbReference>
<keyword evidence="3 5" id="KW-1133">Transmembrane helix</keyword>
<protein>
    <submittedName>
        <fullName evidence="7">NnrU</fullName>
    </submittedName>
</protein>
<feature type="transmembrane region" description="Helical" evidence="5">
    <location>
        <begin position="36"/>
        <end position="57"/>
    </location>
</feature>
<evidence type="ECO:0000256" key="4">
    <source>
        <dbReference type="ARBA" id="ARBA00023136"/>
    </source>
</evidence>
<dbReference type="GO" id="GO:0016020">
    <property type="term" value="C:membrane"/>
    <property type="evidence" value="ECO:0007669"/>
    <property type="project" value="UniProtKB-SubCell"/>
</dbReference>
<sequence length="192" mass="21219">MSLLIVGLALFLSLHSTAIFAPERRSNIIRQIGERWWKVLYSVASLISLALIIYGYAEARQSPIWLWQPPVAMRHTALLLTLIAFILLAATYVPGNRLKSRVGHPMLLAVKFWALAHLLANGTLADLLLFGSFLVWGVAGFVIRRKRDRINGVTYPAGGMSKDITVIIAGLASWAVFAMYLHVVLIGISPMP</sequence>
<proteinExistence type="predicted"/>
<dbReference type="KEGG" id="pspi:PS2015_2123"/>
<dbReference type="EMBL" id="CP013189">
    <property type="protein sequence ID" value="ALO46761.1"/>
    <property type="molecule type" value="Genomic_DNA"/>
</dbReference>
<evidence type="ECO:0000313" key="8">
    <source>
        <dbReference type="Proteomes" id="UP000065641"/>
    </source>
</evidence>
<gene>
    <name evidence="7" type="ORF">PS2015_2123</name>
</gene>
<evidence type="ECO:0000256" key="1">
    <source>
        <dbReference type="ARBA" id="ARBA00004141"/>
    </source>
</evidence>